<evidence type="ECO:0000313" key="1">
    <source>
        <dbReference type="EMBL" id="MPN34537.1"/>
    </source>
</evidence>
<protein>
    <submittedName>
        <fullName evidence="1">Uncharacterized protein</fullName>
    </submittedName>
</protein>
<sequence length="89" mass="9881">MKGVVVQQVRDGIDDASGVRADDGHRARRHSLGAFGDIAHHQHGLAEEWRLFLHAARIGEDDVRALHHPDEVQIVQRFDEMDALAAVQG</sequence>
<comment type="caution">
    <text evidence="1">The sequence shown here is derived from an EMBL/GenBank/DDBJ whole genome shotgun (WGS) entry which is preliminary data.</text>
</comment>
<organism evidence="1">
    <name type="scientific">bioreactor metagenome</name>
    <dbReference type="NCBI Taxonomy" id="1076179"/>
    <lineage>
        <taxon>unclassified sequences</taxon>
        <taxon>metagenomes</taxon>
        <taxon>ecological metagenomes</taxon>
    </lineage>
</organism>
<name>A0A645H686_9ZZZZ</name>
<dbReference type="EMBL" id="VSSQ01087632">
    <property type="protein sequence ID" value="MPN34537.1"/>
    <property type="molecule type" value="Genomic_DNA"/>
</dbReference>
<gene>
    <name evidence="1" type="ORF">SDC9_182031</name>
</gene>
<accession>A0A645H686</accession>
<dbReference type="AlphaFoldDB" id="A0A645H686"/>
<proteinExistence type="predicted"/>
<reference evidence="1" key="1">
    <citation type="submission" date="2019-08" db="EMBL/GenBank/DDBJ databases">
        <authorList>
            <person name="Kucharzyk K."/>
            <person name="Murdoch R.W."/>
            <person name="Higgins S."/>
            <person name="Loffler F."/>
        </authorList>
    </citation>
    <scope>NUCLEOTIDE SEQUENCE</scope>
</reference>